<accession>A0A9N9ZFJ3</accession>
<sequence>MESPESTRTRDFTRLSYDEESYQPSPPSFRFQAWNICKEFGWESLQENRQMARFIEQHISVRFKAFFTVSPVMPVNTSPALAIPRSFYSRVSGLPLSQNIATNGTKIRITLTHATGHDWEKDVQTLAKVELPKIVKKYFRAKLNVKLDFYNAYAEGEDFENVQLGRALASRSLQQRLRGFLQRVKQKASDDIPQALQDGKQVTRRVTLRTDGSRYDPERVNSKRLSFSSFASSSLSFRKKEKQGNESNVGSPRSIEKMPIPPSTPTPRFDLTKEAEDRSLFFENRPRTAETLPRPVKTPTRTNTGQTIQYAVKDGVSTLVRALASGSFMACIMLPASPCALLFYQLPDNIIQLTMLSRARGEDGKTSVSLFGSSPIARATRRTPLQAHMKNGNLSLFFQKTASRNGQPPVLAQCKLIPKGSEQISWDVNNLEFPDAVKLHPRAEYFPNNILLLESEVRPGDLIAARADKINGGWLMTRPPESMPANPEAHYFTTTCFEPDSFRIRSLAKNGIVQCQVEGLRTWGALNQADMSPGSHEMQRKDLNWHGKPPSSMPVSCRLVEGHGTAGIIAVLSRSADDGIYLFRGHPWWDELEAPELVCRAKRGSHFIYLKDWRKVVFLSPQNQLSWVSLDVEDDNTILVGTTASITNGDPLAMLLNGGLHPT</sequence>
<feature type="compositionally biased region" description="Basic and acidic residues" evidence="1">
    <location>
        <begin position="1"/>
        <end position="17"/>
    </location>
</feature>
<name>A0A9N9ZFJ3_9HYPO</name>
<evidence type="ECO:0000256" key="1">
    <source>
        <dbReference type="SAM" id="MobiDB-lite"/>
    </source>
</evidence>
<feature type="region of interest" description="Disordered" evidence="1">
    <location>
        <begin position="238"/>
        <end position="303"/>
    </location>
</feature>
<dbReference type="AlphaFoldDB" id="A0A9N9ZFJ3"/>
<feature type="compositionally biased region" description="Basic and acidic residues" evidence="1">
    <location>
        <begin position="270"/>
        <end position="288"/>
    </location>
</feature>
<proteinExistence type="predicted"/>
<organism evidence="2 3">
    <name type="scientific">Clonostachys solani</name>
    <dbReference type="NCBI Taxonomy" id="160281"/>
    <lineage>
        <taxon>Eukaryota</taxon>
        <taxon>Fungi</taxon>
        <taxon>Dikarya</taxon>
        <taxon>Ascomycota</taxon>
        <taxon>Pezizomycotina</taxon>
        <taxon>Sordariomycetes</taxon>
        <taxon>Hypocreomycetidae</taxon>
        <taxon>Hypocreales</taxon>
        <taxon>Bionectriaceae</taxon>
        <taxon>Clonostachys</taxon>
    </lineage>
</organism>
<protein>
    <submittedName>
        <fullName evidence="2">Uncharacterized protein</fullName>
    </submittedName>
</protein>
<dbReference type="OrthoDB" id="5129684at2759"/>
<dbReference type="EMBL" id="CABFOC020000050">
    <property type="protein sequence ID" value="CAH0054597.1"/>
    <property type="molecule type" value="Genomic_DNA"/>
</dbReference>
<comment type="caution">
    <text evidence="2">The sequence shown here is derived from an EMBL/GenBank/DDBJ whole genome shotgun (WGS) entry which is preliminary data.</text>
</comment>
<evidence type="ECO:0000313" key="2">
    <source>
        <dbReference type="EMBL" id="CAH0054597.1"/>
    </source>
</evidence>
<reference evidence="2" key="1">
    <citation type="submission" date="2021-10" db="EMBL/GenBank/DDBJ databases">
        <authorList>
            <person name="Piombo E."/>
        </authorList>
    </citation>
    <scope>NUCLEOTIDE SEQUENCE</scope>
</reference>
<dbReference type="Proteomes" id="UP000775872">
    <property type="component" value="Unassembled WGS sequence"/>
</dbReference>
<evidence type="ECO:0000313" key="3">
    <source>
        <dbReference type="Proteomes" id="UP000775872"/>
    </source>
</evidence>
<gene>
    <name evidence="2" type="ORF">CSOL1703_00016664</name>
</gene>
<keyword evidence="3" id="KW-1185">Reference proteome</keyword>
<feature type="region of interest" description="Disordered" evidence="1">
    <location>
        <begin position="1"/>
        <end position="24"/>
    </location>
</feature>